<proteinExistence type="predicted"/>
<dbReference type="EMBL" id="BARW01001553">
    <property type="protein sequence ID" value="GAI61032.1"/>
    <property type="molecule type" value="Genomic_DNA"/>
</dbReference>
<protein>
    <submittedName>
        <fullName evidence="1">Uncharacterized protein</fullName>
    </submittedName>
</protein>
<accession>X1PXM8</accession>
<evidence type="ECO:0000313" key="1">
    <source>
        <dbReference type="EMBL" id="GAI61032.1"/>
    </source>
</evidence>
<organism evidence="1">
    <name type="scientific">marine sediment metagenome</name>
    <dbReference type="NCBI Taxonomy" id="412755"/>
    <lineage>
        <taxon>unclassified sequences</taxon>
        <taxon>metagenomes</taxon>
        <taxon>ecological metagenomes</taxon>
    </lineage>
</organism>
<sequence>MKAQVEKVQRKNIKEVRVAICPQYGCSNIKKVKPLKLRFLGFNKYPKCLTHKVPLVFVDEFVGNFIQAVNSCLYDYSSLPPKDLLIRIAVDAPYELLTFINSWMFCNPIGRGGRIVSRYFDGLSKAYIKQLSRKQRKAIQSENISKNKYSMLQRGLGKIAQEFTNFLQDLREKSLIFYDPDEVKPLSEIVYKITRNWLQNQLNLIHVSKRKNKGEMDLQNDYLLTLKENYDTILHAGTCSLLLGDTQSVLIEKISAFELYSAYHEFLCSGLCKEICKIDLEHLLEE</sequence>
<name>X1PXM8_9ZZZZ</name>
<feature type="non-terminal residue" evidence="1">
    <location>
        <position position="286"/>
    </location>
</feature>
<gene>
    <name evidence="1" type="ORF">S12H4_04875</name>
</gene>
<reference evidence="1" key="1">
    <citation type="journal article" date="2014" name="Front. Microbiol.">
        <title>High frequency of phylogenetically diverse reductive dehalogenase-homologous genes in deep subseafloor sedimentary metagenomes.</title>
        <authorList>
            <person name="Kawai M."/>
            <person name="Futagami T."/>
            <person name="Toyoda A."/>
            <person name="Takaki Y."/>
            <person name="Nishi S."/>
            <person name="Hori S."/>
            <person name="Arai W."/>
            <person name="Tsubouchi T."/>
            <person name="Morono Y."/>
            <person name="Uchiyama I."/>
            <person name="Ito T."/>
            <person name="Fujiyama A."/>
            <person name="Inagaki F."/>
            <person name="Takami H."/>
        </authorList>
    </citation>
    <scope>NUCLEOTIDE SEQUENCE</scope>
    <source>
        <strain evidence="1">Expedition CK06-06</strain>
    </source>
</reference>
<comment type="caution">
    <text evidence="1">The sequence shown here is derived from an EMBL/GenBank/DDBJ whole genome shotgun (WGS) entry which is preliminary data.</text>
</comment>
<dbReference type="AlphaFoldDB" id="X1PXM8"/>